<dbReference type="InterPro" id="IPR038404">
    <property type="entry name" value="TRAP_DctP_sf"/>
</dbReference>
<dbReference type="AlphaFoldDB" id="A0A1I4W8X8"/>
<evidence type="ECO:0000313" key="5">
    <source>
        <dbReference type="Proteomes" id="UP000199611"/>
    </source>
</evidence>
<dbReference type="Gene3D" id="3.40.190.170">
    <property type="entry name" value="Bacterial extracellular solute-binding protein, family 7"/>
    <property type="match status" value="1"/>
</dbReference>
<keyword evidence="2" id="KW-0813">Transport</keyword>
<sequence>MFKRSSIVILSGILVLFLSFNVEASKVLRLQLVYPKTSMVAVSTQFFAEKVESYTKGKVRVKIFYPGQLVKSEEGLTALQRGLIDAYAGSMLYFAGVVPEVNGEWLPFCWRGVEDVLDIYYGYGFLELMRSALDRHGVFYVAPVMVATMGLMTNFPIHSVEDLKGKNIRAVGMEAKIVKALGGSPVSIAGAEQYTALQRGTVEGTDYPWYTLEDYRFYEVVKYVSVPAIHTPGIVEILISKKVWEGLSPEEKWAIERAGFETAVHSARLSADSDARARKFGEEHGISFVELPLDEVGRFRQLTAPLYNEHAQSCEICKRQVELIAEFYKEIDPAHPSLNALSSQNKQ</sequence>
<evidence type="ECO:0000256" key="2">
    <source>
        <dbReference type="ARBA" id="ARBA00022448"/>
    </source>
</evidence>
<keyword evidence="5" id="KW-1185">Reference proteome</keyword>
<evidence type="ECO:0000256" key="3">
    <source>
        <dbReference type="ARBA" id="ARBA00022729"/>
    </source>
</evidence>
<dbReference type="Proteomes" id="UP000199611">
    <property type="component" value="Unassembled WGS sequence"/>
</dbReference>
<dbReference type="Pfam" id="PF03480">
    <property type="entry name" value="DctP"/>
    <property type="match status" value="1"/>
</dbReference>
<proteinExistence type="inferred from homology"/>
<dbReference type="RefSeq" id="WP_093396485.1">
    <property type="nucleotide sequence ID" value="NZ_FOUU01000015.1"/>
</dbReference>
<dbReference type="STRING" id="39841.SAMN05660836_02659"/>
<dbReference type="GO" id="GO:0055085">
    <property type="term" value="P:transmembrane transport"/>
    <property type="evidence" value="ECO:0007669"/>
    <property type="project" value="InterPro"/>
</dbReference>
<name>A0A1I4W8X8_9BACT</name>
<dbReference type="EMBL" id="FOUU01000015">
    <property type="protein sequence ID" value="SFN10141.1"/>
    <property type="molecule type" value="Genomic_DNA"/>
</dbReference>
<dbReference type="PANTHER" id="PTHR33376">
    <property type="match status" value="1"/>
</dbReference>
<dbReference type="PANTHER" id="PTHR33376:SF7">
    <property type="entry name" value="C4-DICARBOXYLATE-BINDING PROTEIN DCTB"/>
    <property type="match status" value="1"/>
</dbReference>
<dbReference type="InterPro" id="IPR018389">
    <property type="entry name" value="DctP_fam"/>
</dbReference>
<dbReference type="OrthoDB" id="9815946at2"/>
<keyword evidence="3" id="KW-0732">Signal</keyword>
<protein>
    <submittedName>
        <fullName evidence="4">TRAP-type C4-dicarboxylate transport system, substrate-binding protein</fullName>
    </submittedName>
</protein>
<evidence type="ECO:0000256" key="1">
    <source>
        <dbReference type="ARBA" id="ARBA00009023"/>
    </source>
</evidence>
<comment type="similarity">
    <text evidence="1">Belongs to the bacterial solute-binding protein 7 family.</text>
</comment>
<accession>A0A1I4W8X8</accession>
<dbReference type="NCBIfam" id="NF037995">
    <property type="entry name" value="TRAP_S1"/>
    <property type="match status" value="1"/>
</dbReference>
<evidence type="ECO:0000313" key="4">
    <source>
        <dbReference type="EMBL" id="SFN10141.1"/>
    </source>
</evidence>
<reference evidence="4 5" key="1">
    <citation type="submission" date="2016-10" db="EMBL/GenBank/DDBJ databases">
        <authorList>
            <person name="de Groot N.N."/>
        </authorList>
    </citation>
    <scope>NUCLEOTIDE SEQUENCE [LARGE SCALE GENOMIC DNA]</scope>
    <source>
        <strain evidence="4 5">DSM 9990</strain>
    </source>
</reference>
<gene>
    <name evidence="4" type="ORF">SAMN05660836_02659</name>
</gene>
<organism evidence="4 5">
    <name type="scientific">Thermodesulforhabdus norvegica</name>
    <dbReference type="NCBI Taxonomy" id="39841"/>
    <lineage>
        <taxon>Bacteria</taxon>
        <taxon>Pseudomonadati</taxon>
        <taxon>Thermodesulfobacteriota</taxon>
        <taxon>Syntrophobacteria</taxon>
        <taxon>Syntrophobacterales</taxon>
        <taxon>Thermodesulforhabdaceae</taxon>
        <taxon>Thermodesulforhabdus</taxon>
    </lineage>
</organism>